<dbReference type="InterPro" id="IPR054297">
    <property type="entry name" value="DUF7033"/>
</dbReference>
<gene>
    <name evidence="2" type="ORF">SAMN05421820_10586</name>
</gene>
<keyword evidence="3" id="KW-1185">Reference proteome</keyword>
<dbReference type="STRING" id="430522.BFS30_06590"/>
<accession>A0A1G9W7A2</accession>
<dbReference type="OrthoDB" id="5573484at2"/>
<evidence type="ECO:0000259" key="1">
    <source>
        <dbReference type="Pfam" id="PF23019"/>
    </source>
</evidence>
<proteinExistence type="predicted"/>
<protein>
    <recommendedName>
        <fullName evidence="1">DUF7033 domain-containing protein</fullName>
    </recommendedName>
</protein>
<evidence type="ECO:0000313" key="2">
    <source>
        <dbReference type="EMBL" id="SDM80408.1"/>
    </source>
</evidence>
<sequence>MRLLVYTPLITPRIKYIFNFIFKDILRANLDISQNLSEFINTEGPKLCYGRQPVGQGLFFKSSGLLTDQKIAVQRIGITSFGDQKVPFPVTGSRLPFDIFAASFYFLTRYEEYLPFDDRKGPNYHAQLSLQHKLGLLRAPVIDEWALILKNILLKNFPSMSFGKKDFSFRPAYSPELKSRATGNRLRKALHFMNSLVRRKLQRKHYVQQMNGIHRLMMEMNKNGVSSRPEFLHTDIANIPAPGRSSNWEEKLKIPKSYLRLTVKNINQDYSMYYPDTPGFRAGTCSPFHWYDLQIEKQSQLKIYPIALTDNGLRSGKTNKDLLLQLNELMDHVKLVNGSFYSLWQDKTIALA</sequence>
<reference evidence="3" key="1">
    <citation type="submission" date="2016-10" db="EMBL/GenBank/DDBJ databases">
        <authorList>
            <person name="Varghese N."/>
            <person name="Submissions S."/>
        </authorList>
    </citation>
    <scope>NUCLEOTIDE SEQUENCE [LARGE SCALE GENOMIC DNA]</scope>
    <source>
        <strain evidence="3">DSM 19110</strain>
    </source>
</reference>
<feature type="domain" description="DUF7033" evidence="1">
    <location>
        <begin position="95"/>
        <end position="173"/>
    </location>
</feature>
<organism evidence="2 3">
    <name type="scientific">Pedobacter steynii</name>
    <dbReference type="NCBI Taxonomy" id="430522"/>
    <lineage>
        <taxon>Bacteria</taxon>
        <taxon>Pseudomonadati</taxon>
        <taxon>Bacteroidota</taxon>
        <taxon>Sphingobacteriia</taxon>
        <taxon>Sphingobacteriales</taxon>
        <taxon>Sphingobacteriaceae</taxon>
        <taxon>Pedobacter</taxon>
    </lineage>
</organism>
<evidence type="ECO:0000313" key="3">
    <source>
        <dbReference type="Proteomes" id="UP000183200"/>
    </source>
</evidence>
<dbReference type="Pfam" id="PF23019">
    <property type="entry name" value="DUF7033"/>
    <property type="match status" value="1"/>
</dbReference>
<dbReference type="AlphaFoldDB" id="A0A1G9W7A2"/>
<dbReference type="Proteomes" id="UP000183200">
    <property type="component" value="Unassembled WGS sequence"/>
</dbReference>
<dbReference type="EMBL" id="FNGY01000005">
    <property type="protein sequence ID" value="SDM80408.1"/>
    <property type="molecule type" value="Genomic_DNA"/>
</dbReference>
<name>A0A1G9W7A2_9SPHI</name>
<dbReference type="RefSeq" id="WP_074608137.1">
    <property type="nucleotide sequence ID" value="NZ_FNGY01000005.1"/>
</dbReference>